<gene>
    <name evidence="2" type="ORF">CLF_110429</name>
</gene>
<proteinExistence type="predicted"/>
<dbReference type="AlphaFoldDB" id="G7YKQ0"/>
<evidence type="ECO:0000313" key="2">
    <source>
        <dbReference type="EMBL" id="GAA53531.1"/>
    </source>
</evidence>
<accession>G7YKQ0</accession>
<evidence type="ECO:0000256" key="1">
    <source>
        <dbReference type="SAM" id="MobiDB-lite"/>
    </source>
</evidence>
<organism evidence="2 3">
    <name type="scientific">Clonorchis sinensis</name>
    <name type="common">Chinese liver fluke</name>
    <dbReference type="NCBI Taxonomy" id="79923"/>
    <lineage>
        <taxon>Eukaryota</taxon>
        <taxon>Metazoa</taxon>
        <taxon>Spiralia</taxon>
        <taxon>Lophotrochozoa</taxon>
        <taxon>Platyhelminthes</taxon>
        <taxon>Trematoda</taxon>
        <taxon>Digenea</taxon>
        <taxon>Opisthorchiida</taxon>
        <taxon>Opisthorchiata</taxon>
        <taxon>Opisthorchiidae</taxon>
        <taxon>Clonorchis</taxon>
    </lineage>
</organism>
<reference evidence="2" key="1">
    <citation type="journal article" date="2011" name="Genome Biol.">
        <title>The draft genome of the carcinogenic human liver fluke Clonorchis sinensis.</title>
        <authorList>
            <person name="Wang X."/>
            <person name="Chen W."/>
            <person name="Huang Y."/>
            <person name="Sun J."/>
            <person name="Men J."/>
            <person name="Liu H."/>
            <person name="Luo F."/>
            <person name="Guo L."/>
            <person name="Lv X."/>
            <person name="Deng C."/>
            <person name="Zhou C."/>
            <person name="Fan Y."/>
            <person name="Li X."/>
            <person name="Huang L."/>
            <person name="Hu Y."/>
            <person name="Liang C."/>
            <person name="Hu X."/>
            <person name="Xu J."/>
            <person name="Yu X."/>
        </authorList>
    </citation>
    <scope>NUCLEOTIDE SEQUENCE [LARGE SCALE GENOMIC DNA]</scope>
    <source>
        <strain evidence="2">Henan</strain>
    </source>
</reference>
<evidence type="ECO:0000313" key="3">
    <source>
        <dbReference type="Proteomes" id="UP000008909"/>
    </source>
</evidence>
<reference key="2">
    <citation type="submission" date="2011-10" db="EMBL/GenBank/DDBJ databases">
        <title>The genome and transcriptome sequence of Clonorchis sinensis provide insights into the carcinogenic liver fluke.</title>
        <authorList>
            <person name="Wang X."/>
            <person name="Huang Y."/>
            <person name="Chen W."/>
            <person name="Liu H."/>
            <person name="Guo L."/>
            <person name="Chen Y."/>
            <person name="Luo F."/>
            <person name="Zhou W."/>
            <person name="Sun J."/>
            <person name="Mao Q."/>
            <person name="Liang P."/>
            <person name="Zhou C."/>
            <person name="Tian Y."/>
            <person name="Men J."/>
            <person name="Lv X."/>
            <person name="Huang L."/>
            <person name="Zhou J."/>
            <person name="Hu Y."/>
            <person name="Li R."/>
            <person name="Zhang F."/>
            <person name="Lei H."/>
            <person name="Li X."/>
            <person name="Hu X."/>
            <person name="Liang C."/>
            <person name="Xu J."/>
            <person name="Wu Z."/>
            <person name="Yu X."/>
        </authorList>
    </citation>
    <scope>NUCLEOTIDE SEQUENCE</scope>
    <source>
        <strain>Henan</strain>
    </source>
</reference>
<dbReference type="EMBL" id="DF143520">
    <property type="protein sequence ID" value="GAA53531.1"/>
    <property type="molecule type" value="Genomic_DNA"/>
</dbReference>
<protein>
    <submittedName>
        <fullName evidence="2">Uncharacterized protein</fullName>
    </submittedName>
</protein>
<dbReference type="Proteomes" id="UP000008909">
    <property type="component" value="Unassembled WGS sequence"/>
</dbReference>
<feature type="region of interest" description="Disordered" evidence="1">
    <location>
        <begin position="216"/>
        <end position="251"/>
    </location>
</feature>
<sequence length="251" mass="28094">MAIPDVSTLTAAIVCRNLSNMDLSWVVFTQNAEVTIIMPFAPKGARHRLLLSRLLLNFQFDLIIEETLAVSNATDRKHISWENFEDLEYADYVVPFSDSIQVHCIASDGSTEDEVNPSKPVTFFFNVVACEADVMLLYRFNRLIVEISRGLRPTNDQQRKWMPTLGVLRTNTPEQTVVIGKVGVLFSPGSSLSEPVLNTMLRAAARYYATLTGKPVSTEEDESQTTVGHCPEGQSSLENYGFQITKRRPTD</sequence>
<name>G7YKQ0_CLOSI</name>
<keyword evidence="3" id="KW-1185">Reference proteome</keyword>